<dbReference type="AlphaFoldDB" id="A0A939B6Z1"/>
<evidence type="ECO:0000256" key="3">
    <source>
        <dbReference type="ARBA" id="ARBA00023082"/>
    </source>
</evidence>
<keyword evidence="8" id="KW-1185">Reference proteome</keyword>
<protein>
    <submittedName>
        <fullName evidence="7">RNA polymerase sigma-70 factor</fullName>
    </submittedName>
</protein>
<dbReference type="InterPro" id="IPR036388">
    <property type="entry name" value="WH-like_DNA-bd_sf"/>
</dbReference>
<proteinExistence type="inferred from homology"/>
<dbReference type="InterPro" id="IPR039425">
    <property type="entry name" value="RNA_pol_sigma-70-like"/>
</dbReference>
<keyword evidence="3" id="KW-0731">Sigma factor</keyword>
<dbReference type="InterPro" id="IPR013249">
    <property type="entry name" value="RNA_pol_sigma70_r4_t2"/>
</dbReference>
<dbReference type="InterPro" id="IPR013325">
    <property type="entry name" value="RNA_pol_sigma_r2"/>
</dbReference>
<sequence>MTDETAIISRIRQGDEKAFKYLFEHYYAAMCSFARHIVHDGHLAESIVDDVVFNIWENHRSLHVKSSLRTYLLSAVRYRCINEMKSPYRRFSRMQTTIPPGDSTDFVMSLFADARHPLGELIEKELQDIIKESIDELPDECRRVFLKSRTEHMKYAEIADDMHISVNTVKYHIKNALAHLHRRLGGYIKWIFAVCVIDF</sequence>
<evidence type="ECO:0000259" key="6">
    <source>
        <dbReference type="Pfam" id="PF08281"/>
    </source>
</evidence>
<organism evidence="7 8">
    <name type="scientific">Marseilla massiliensis</name>
    <dbReference type="NCBI Taxonomy" id="1841864"/>
    <lineage>
        <taxon>Bacteria</taxon>
        <taxon>Pseudomonadati</taxon>
        <taxon>Bacteroidota</taxon>
        <taxon>Bacteroidia</taxon>
        <taxon>Bacteroidales</taxon>
        <taxon>Prevotellaceae</taxon>
        <taxon>Marseilla</taxon>
    </lineage>
</organism>
<dbReference type="InterPro" id="IPR013324">
    <property type="entry name" value="RNA_pol_sigma_r3/r4-like"/>
</dbReference>
<feature type="domain" description="RNA polymerase sigma factor 70 region 4 type 2" evidence="6">
    <location>
        <begin position="129"/>
        <end position="180"/>
    </location>
</feature>
<keyword evidence="4" id="KW-0804">Transcription</keyword>
<keyword evidence="2" id="KW-0805">Transcription regulation</keyword>
<evidence type="ECO:0000256" key="4">
    <source>
        <dbReference type="ARBA" id="ARBA00023163"/>
    </source>
</evidence>
<dbReference type="InterPro" id="IPR007627">
    <property type="entry name" value="RNA_pol_sigma70_r2"/>
</dbReference>
<dbReference type="Pfam" id="PF04542">
    <property type="entry name" value="Sigma70_r2"/>
    <property type="match status" value="1"/>
</dbReference>
<dbReference type="GO" id="GO:0003677">
    <property type="term" value="F:DNA binding"/>
    <property type="evidence" value="ECO:0007669"/>
    <property type="project" value="InterPro"/>
</dbReference>
<name>A0A939B6Z1_9BACT</name>
<dbReference type="Gene3D" id="1.10.10.10">
    <property type="entry name" value="Winged helix-like DNA-binding domain superfamily/Winged helix DNA-binding domain"/>
    <property type="match status" value="1"/>
</dbReference>
<evidence type="ECO:0000313" key="8">
    <source>
        <dbReference type="Proteomes" id="UP000706891"/>
    </source>
</evidence>
<dbReference type="SUPFAM" id="SSF88659">
    <property type="entry name" value="Sigma3 and sigma4 domains of RNA polymerase sigma factors"/>
    <property type="match status" value="1"/>
</dbReference>
<reference evidence="7" key="2">
    <citation type="journal article" date="2021" name="Sci. Rep.">
        <title>The distribution of antibiotic resistance genes in chicken gut microbiota commensals.</title>
        <authorList>
            <person name="Juricova H."/>
            <person name="Matiasovicova J."/>
            <person name="Kubasova T."/>
            <person name="Cejkova D."/>
            <person name="Rychlik I."/>
        </authorList>
    </citation>
    <scope>NUCLEOTIDE SEQUENCE</scope>
    <source>
        <strain evidence="7">An824</strain>
    </source>
</reference>
<evidence type="ECO:0000256" key="2">
    <source>
        <dbReference type="ARBA" id="ARBA00023015"/>
    </source>
</evidence>
<dbReference type="Proteomes" id="UP000706891">
    <property type="component" value="Unassembled WGS sequence"/>
</dbReference>
<evidence type="ECO:0000259" key="5">
    <source>
        <dbReference type="Pfam" id="PF04542"/>
    </source>
</evidence>
<evidence type="ECO:0000256" key="1">
    <source>
        <dbReference type="ARBA" id="ARBA00010641"/>
    </source>
</evidence>
<dbReference type="Gene3D" id="1.10.1740.10">
    <property type="match status" value="1"/>
</dbReference>
<accession>A0A939B6Z1</accession>
<gene>
    <name evidence="7" type="ORF">H6A34_04050</name>
</gene>
<evidence type="ECO:0000313" key="7">
    <source>
        <dbReference type="EMBL" id="MBM6673047.1"/>
    </source>
</evidence>
<dbReference type="SUPFAM" id="SSF88946">
    <property type="entry name" value="Sigma2 domain of RNA polymerase sigma factors"/>
    <property type="match status" value="1"/>
</dbReference>
<reference evidence="7" key="1">
    <citation type="submission" date="2020-08" db="EMBL/GenBank/DDBJ databases">
        <authorList>
            <person name="Cejkova D."/>
            <person name="Kubasova T."/>
            <person name="Jahodarova E."/>
            <person name="Rychlik I."/>
        </authorList>
    </citation>
    <scope>NUCLEOTIDE SEQUENCE</scope>
    <source>
        <strain evidence="7">An824</strain>
    </source>
</reference>
<dbReference type="Pfam" id="PF08281">
    <property type="entry name" value="Sigma70_r4_2"/>
    <property type="match status" value="1"/>
</dbReference>
<dbReference type="InterPro" id="IPR014284">
    <property type="entry name" value="RNA_pol_sigma-70_dom"/>
</dbReference>
<dbReference type="InterPro" id="IPR014327">
    <property type="entry name" value="RNA_pol_sigma70_bacteroid"/>
</dbReference>
<feature type="domain" description="RNA polymerase sigma-70 region 2" evidence="5">
    <location>
        <begin position="22"/>
        <end position="86"/>
    </location>
</feature>
<comment type="caution">
    <text evidence="7">The sequence shown here is derived from an EMBL/GenBank/DDBJ whole genome shotgun (WGS) entry which is preliminary data.</text>
</comment>
<dbReference type="PANTHER" id="PTHR43133">
    <property type="entry name" value="RNA POLYMERASE ECF-TYPE SIGMA FACTO"/>
    <property type="match status" value="1"/>
</dbReference>
<dbReference type="NCBIfam" id="TIGR02985">
    <property type="entry name" value="Sig70_bacteroi1"/>
    <property type="match status" value="1"/>
</dbReference>
<dbReference type="EMBL" id="JACJJG010000011">
    <property type="protein sequence ID" value="MBM6673047.1"/>
    <property type="molecule type" value="Genomic_DNA"/>
</dbReference>
<dbReference type="GO" id="GO:0016987">
    <property type="term" value="F:sigma factor activity"/>
    <property type="evidence" value="ECO:0007669"/>
    <property type="project" value="UniProtKB-KW"/>
</dbReference>
<dbReference type="RefSeq" id="WP_205103623.1">
    <property type="nucleotide sequence ID" value="NZ_JACJJG010000011.1"/>
</dbReference>
<dbReference type="GO" id="GO:0006352">
    <property type="term" value="P:DNA-templated transcription initiation"/>
    <property type="evidence" value="ECO:0007669"/>
    <property type="project" value="InterPro"/>
</dbReference>
<dbReference type="NCBIfam" id="TIGR02937">
    <property type="entry name" value="sigma70-ECF"/>
    <property type="match status" value="1"/>
</dbReference>
<comment type="similarity">
    <text evidence="1">Belongs to the sigma-70 factor family. ECF subfamily.</text>
</comment>
<dbReference type="PANTHER" id="PTHR43133:SF46">
    <property type="entry name" value="RNA POLYMERASE SIGMA-70 FACTOR ECF SUBFAMILY"/>
    <property type="match status" value="1"/>
</dbReference>